<dbReference type="GeneID" id="28897361"/>
<accession>A0A161TQN0</accession>
<proteinExistence type="predicted"/>
<evidence type="ECO:0000313" key="2">
    <source>
        <dbReference type="Proteomes" id="UP000076632"/>
    </source>
</evidence>
<keyword evidence="2" id="KW-1185">Reference proteome</keyword>
<gene>
    <name evidence="1" type="ORF">L228DRAFT_245664</name>
</gene>
<dbReference type="EMBL" id="KV407456">
    <property type="protein sequence ID" value="KZF24676.1"/>
    <property type="molecule type" value="Genomic_DNA"/>
</dbReference>
<dbReference type="Proteomes" id="UP000076632">
    <property type="component" value="Unassembled WGS sequence"/>
</dbReference>
<dbReference type="AlphaFoldDB" id="A0A161TQN0"/>
<dbReference type="RefSeq" id="XP_018190231.1">
    <property type="nucleotide sequence ID" value="XM_018332224.1"/>
</dbReference>
<dbReference type="InParanoid" id="A0A161TQN0"/>
<name>A0A161TQN0_XYLHT</name>
<evidence type="ECO:0000313" key="1">
    <source>
        <dbReference type="EMBL" id="KZF24676.1"/>
    </source>
</evidence>
<reference evidence="1 2" key="1">
    <citation type="journal article" date="2016" name="Fungal Biol.">
        <title>The genome of Xylona heveae provides a window into fungal endophytism.</title>
        <authorList>
            <person name="Gazis R."/>
            <person name="Kuo A."/>
            <person name="Riley R."/>
            <person name="LaButti K."/>
            <person name="Lipzen A."/>
            <person name="Lin J."/>
            <person name="Amirebrahimi M."/>
            <person name="Hesse C.N."/>
            <person name="Spatafora J.W."/>
            <person name="Henrissat B."/>
            <person name="Hainaut M."/>
            <person name="Grigoriev I.V."/>
            <person name="Hibbett D.S."/>
        </authorList>
    </citation>
    <scope>NUCLEOTIDE SEQUENCE [LARGE SCALE GENOMIC DNA]</scope>
    <source>
        <strain evidence="1 2">TC161</strain>
    </source>
</reference>
<sequence length="57" mass="6741">MDHGSRLHLGYTAHAERLNRSPASESKCGYMDLCQVFEESRDLLESLRRQWFYRCCS</sequence>
<protein>
    <submittedName>
        <fullName evidence="1">Uncharacterized protein</fullName>
    </submittedName>
</protein>
<organism evidence="1 2">
    <name type="scientific">Xylona heveae (strain CBS 132557 / TC161)</name>
    <dbReference type="NCBI Taxonomy" id="1328760"/>
    <lineage>
        <taxon>Eukaryota</taxon>
        <taxon>Fungi</taxon>
        <taxon>Dikarya</taxon>
        <taxon>Ascomycota</taxon>
        <taxon>Pezizomycotina</taxon>
        <taxon>Xylonomycetes</taxon>
        <taxon>Xylonales</taxon>
        <taxon>Xylonaceae</taxon>
        <taxon>Xylona</taxon>
    </lineage>
</organism>